<dbReference type="NCBIfam" id="TIGR01024">
    <property type="entry name" value="rplS_bact"/>
    <property type="match status" value="1"/>
</dbReference>
<dbReference type="Pfam" id="PF01245">
    <property type="entry name" value="Ribosomal_L19"/>
    <property type="match status" value="1"/>
</dbReference>
<dbReference type="GO" id="GO:0005840">
    <property type="term" value="C:ribosome"/>
    <property type="evidence" value="ECO:0007669"/>
    <property type="project" value="UniProtKB-KW"/>
</dbReference>
<keyword evidence="5" id="KW-1185">Reference proteome</keyword>
<evidence type="ECO:0000256" key="2">
    <source>
        <dbReference type="ARBA" id="ARBA00022980"/>
    </source>
</evidence>
<comment type="caution">
    <text evidence="4">The sequence shown here is derived from an EMBL/GenBank/DDBJ whole genome shotgun (WGS) entry which is preliminary data.</text>
</comment>
<dbReference type="SUPFAM" id="SSF50104">
    <property type="entry name" value="Translation proteins SH3-like domain"/>
    <property type="match status" value="1"/>
</dbReference>
<organism evidence="4 5">
    <name type="scientific">Quillaja saponaria</name>
    <name type="common">Soap bark tree</name>
    <dbReference type="NCBI Taxonomy" id="32244"/>
    <lineage>
        <taxon>Eukaryota</taxon>
        <taxon>Viridiplantae</taxon>
        <taxon>Streptophyta</taxon>
        <taxon>Embryophyta</taxon>
        <taxon>Tracheophyta</taxon>
        <taxon>Spermatophyta</taxon>
        <taxon>Magnoliopsida</taxon>
        <taxon>eudicotyledons</taxon>
        <taxon>Gunneridae</taxon>
        <taxon>Pentapetalae</taxon>
        <taxon>rosids</taxon>
        <taxon>fabids</taxon>
        <taxon>Fabales</taxon>
        <taxon>Quillajaceae</taxon>
        <taxon>Quillaja</taxon>
    </lineage>
</organism>
<dbReference type="PRINTS" id="PR00061">
    <property type="entry name" value="RIBOSOMALL19"/>
</dbReference>
<name>A0AAD7PBC0_QUISA</name>
<evidence type="ECO:0000313" key="4">
    <source>
        <dbReference type="EMBL" id="KAJ7948569.1"/>
    </source>
</evidence>
<dbReference type="KEGG" id="qsa:O6P43_029024"/>
<protein>
    <submittedName>
        <fullName evidence="4">50S ribosomal protein L19, chloroplastic</fullName>
    </submittedName>
</protein>
<dbReference type="InterPro" id="IPR001857">
    <property type="entry name" value="Ribosomal_bL19"/>
</dbReference>
<sequence>MKREIPDIKNGYTVQLKVEVPENKWRVSVLKGIVIARHNTGLNTTFIIRRLVAGVGVESLFPLYSPNIGEMNVLDENKVRRGKLYYLRDNMNALISNSKLC</sequence>
<accession>A0AAD7PBC0</accession>
<dbReference type="GO" id="GO:1990904">
    <property type="term" value="C:ribonucleoprotein complex"/>
    <property type="evidence" value="ECO:0007669"/>
    <property type="project" value="UniProtKB-KW"/>
</dbReference>
<evidence type="ECO:0000256" key="1">
    <source>
        <dbReference type="ARBA" id="ARBA00005781"/>
    </source>
</evidence>
<dbReference type="EMBL" id="JARAOO010000012">
    <property type="protein sequence ID" value="KAJ7948569.1"/>
    <property type="molecule type" value="Genomic_DNA"/>
</dbReference>
<dbReference type="GO" id="GO:0006412">
    <property type="term" value="P:translation"/>
    <property type="evidence" value="ECO:0007669"/>
    <property type="project" value="InterPro"/>
</dbReference>
<reference evidence="4" key="1">
    <citation type="journal article" date="2023" name="Science">
        <title>Elucidation of the pathway for biosynthesis of saponin adjuvants from the soapbark tree.</title>
        <authorList>
            <person name="Reed J."/>
            <person name="Orme A."/>
            <person name="El-Demerdash A."/>
            <person name="Owen C."/>
            <person name="Martin L.B.B."/>
            <person name="Misra R.C."/>
            <person name="Kikuchi S."/>
            <person name="Rejzek M."/>
            <person name="Martin A.C."/>
            <person name="Harkess A."/>
            <person name="Leebens-Mack J."/>
            <person name="Louveau T."/>
            <person name="Stephenson M.J."/>
            <person name="Osbourn A."/>
        </authorList>
    </citation>
    <scope>NUCLEOTIDE SEQUENCE</scope>
    <source>
        <strain evidence="4">S10</strain>
    </source>
</reference>
<dbReference type="GO" id="GO:0003735">
    <property type="term" value="F:structural constituent of ribosome"/>
    <property type="evidence" value="ECO:0007669"/>
    <property type="project" value="InterPro"/>
</dbReference>
<dbReference type="InterPro" id="IPR008991">
    <property type="entry name" value="Translation_prot_SH3-like_sf"/>
</dbReference>
<comment type="similarity">
    <text evidence="1">Belongs to the bacterial ribosomal protein bL19 family.</text>
</comment>
<dbReference type="Proteomes" id="UP001163823">
    <property type="component" value="Chromosome 12"/>
</dbReference>
<dbReference type="Gene3D" id="2.30.30.790">
    <property type="match status" value="1"/>
</dbReference>
<keyword evidence="3" id="KW-0687">Ribonucleoprotein</keyword>
<proteinExistence type="inferred from homology"/>
<dbReference type="InterPro" id="IPR038657">
    <property type="entry name" value="Ribosomal_bL19_sf"/>
</dbReference>
<dbReference type="PANTHER" id="PTHR15680">
    <property type="entry name" value="RIBOSOMAL PROTEIN L19"/>
    <property type="match status" value="1"/>
</dbReference>
<keyword evidence="2 4" id="KW-0689">Ribosomal protein</keyword>
<dbReference type="PANTHER" id="PTHR15680:SF9">
    <property type="entry name" value="LARGE RIBOSOMAL SUBUNIT PROTEIN BL19M"/>
    <property type="match status" value="1"/>
</dbReference>
<evidence type="ECO:0000256" key="3">
    <source>
        <dbReference type="ARBA" id="ARBA00023274"/>
    </source>
</evidence>
<dbReference type="AlphaFoldDB" id="A0AAD7PBC0"/>
<gene>
    <name evidence="4" type="ORF">O6P43_029024</name>
</gene>
<evidence type="ECO:0000313" key="5">
    <source>
        <dbReference type="Proteomes" id="UP001163823"/>
    </source>
</evidence>